<dbReference type="GO" id="GO:0006790">
    <property type="term" value="P:sulfur compound metabolic process"/>
    <property type="evidence" value="ECO:0007669"/>
    <property type="project" value="TreeGrafter"/>
</dbReference>
<protein>
    <submittedName>
        <fullName evidence="2">Oxidoreductase, molybdopterin binding protein</fullName>
    </submittedName>
</protein>
<name>A0A0B6S9A9_BURPL</name>
<dbReference type="Gene3D" id="3.90.420.10">
    <property type="entry name" value="Oxidoreductase, molybdopterin-binding domain"/>
    <property type="match status" value="1"/>
</dbReference>
<dbReference type="RefSeq" id="WP_052498474.1">
    <property type="nucleotide sequence ID" value="NZ_CP002581.1"/>
</dbReference>
<dbReference type="SUPFAM" id="SSF81296">
    <property type="entry name" value="E set domains"/>
    <property type="match status" value="1"/>
</dbReference>
<dbReference type="InterPro" id="IPR000572">
    <property type="entry name" value="OxRdtase_Mopterin-bd_dom"/>
</dbReference>
<evidence type="ECO:0000259" key="1">
    <source>
        <dbReference type="Pfam" id="PF00174"/>
    </source>
</evidence>
<evidence type="ECO:0000313" key="2">
    <source>
        <dbReference type="EMBL" id="AJK49840.1"/>
    </source>
</evidence>
<keyword evidence="3" id="KW-1185">Reference proteome</keyword>
<dbReference type="InterPro" id="IPR014756">
    <property type="entry name" value="Ig_E-set"/>
</dbReference>
<evidence type="ECO:0000313" key="3">
    <source>
        <dbReference type="Proteomes" id="UP000031838"/>
    </source>
</evidence>
<dbReference type="PANTHER" id="PTHR19372:SF7">
    <property type="entry name" value="SULFITE OXIDASE, MITOCHONDRIAL"/>
    <property type="match status" value="1"/>
</dbReference>
<gene>
    <name evidence="2" type="ORF">BGL_2c17730</name>
</gene>
<reference evidence="3" key="1">
    <citation type="submission" date="2011-03" db="EMBL/GenBank/DDBJ databases">
        <authorList>
            <person name="Voget S."/>
            <person name="Streit W.R."/>
            <person name="Jaeger K.E."/>
            <person name="Daniel R."/>
        </authorList>
    </citation>
    <scope>NUCLEOTIDE SEQUENCE [LARGE SCALE GENOMIC DNA]</scope>
    <source>
        <strain evidence="3">PG1</strain>
    </source>
</reference>
<dbReference type="Proteomes" id="UP000031838">
    <property type="component" value="Chromosome 2"/>
</dbReference>
<dbReference type="InterPro" id="IPR008335">
    <property type="entry name" value="Mopterin_OxRdtase_euk"/>
</dbReference>
<dbReference type="OrthoDB" id="9795587at2"/>
<proteinExistence type="predicted"/>
<dbReference type="GO" id="GO:0043546">
    <property type="term" value="F:molybdopterin cofactor binding"/>
    <property type="evidence" value="ECO:0007669"/>
    <property type="project" value="TreeGrafter"/>
</dbReference>
<dbReference type="PANTHER" id="PTHR19372">
    <property type="entry name" value="SULFITE REDUCTASE"/>
    <property type="match status" value="1"/>
</dbReference>
<dbReference type="SUPFAM" id="SSF56524">
    <property type="entry name" value="Oxidoreductase molybdopterin-binding domain"/>
    <property type="match status" value="1"/>
</dbReference>
<dbReference type="EMBL" id="CP002581">
    <property type="protein sequence ID" value="AJK49840.1"/>
    <property type="molecule type" value="Genomic_DNA"/>
</dbReference>
<reference evidence="2 3" key="2">
    <citation type="journal article" date="2016" name="Appl. Microbiol. Biotechnol.">
        <title>Mutations improving production and secretion of extracellular lipase by Burkholderia glumae PG1.</title>
        <authorList>
            <person name="Knapp A."/>
            <person name="Voget S."/>
            <person name="Gao R."/>
            <person name="Zaburannyi N."/>
            <person name="Krysciak D."/>
            <person name="Breuer M."/>
            <person name="Hauer B."/>
            <person name="Streit W.R."/>
            <person name="Muller R."/>
            <person name="Daniel R."/>
            <person name="Jaeger K.E."/>
        </authorList>
    </citation>
    <scope>NUCLEOTIDE SEQUENCE [LARGE SCALE GENOMIC DNA]</scope>
    <source>
        <strain evidence="2 3">PG1</strain>
    </source>
</reference>
<dbReference type="AlphaFoldDB" id="A0A0B6S9A9"/>
<dbReference type="GO" id="GO:0020037">
    <property type="term" value="F:heme binding"/>
    <property type="evidence" value="ECO:0007669"/>
    <property type="project" value="TreeGrafter"/>
</dbReference>
<accession>A0A0B6S9A9</accession>
<dbReference type="GO" id="GO:0008482">
    <property type="term" value="F:sulfite oxidase activity"/>
    <property type="evidence" value="ECO:0007669"/>
    <property type="project" value="TreeGrafter"/>
</dbReference>
<dbReference type="HOGENOM" id="CLU_003827_5_5_4"/>
<dbReference type="Pfam" id="PF00174">
    <property type="entry name" value="Oxidored_molyb"/>
    <property type="match status" value="1"/>
</dbReference>
<feature type="domain" description="Oxidoreductase molybdopterin-binding" evidence="1">
    <location>
        <begin position="18"/>
        <end position="177"/>
    </location>
</feature>
<organism evidence="2 3">
    <name type="scientific">Burkholderia plantarii</name>
    <dbReference type="NCBI Taxonomy" id="41899"/>
    <lineage>
        <taxon>Bacteria</taxon>
        <taxon>Pseudomonadati</taxon>
        <taxon>Pseudomonadota</taxon>
        <taxon>Betaproteobacteria</taxon>
        <taxon>Burkholderiales</taxon>
        <taxon>Burkholderiaceae</taxon>
        <taxon>Burkholderia</taxon>
    </lineage>
</organism>
<sequence length="307" mass="33783">MSFITPLDQLFVISHLEPPGVFPAPWRLTVSGLVARDATLDLADLQRYPQASLESVHHCAGNPLAPSEASRQAANLKWSGVWLRDVLDDLGVRPGARFVWSDGLDSGSFAGETVEFYRKDLPLARVAEDVMLATGLNGQSLGREHGGPLRLVVPGYYGTNSVKWLLRLTLAAERAQGLFTTRLYNDSPAGGPLRPVWEMAPMSMIAVPAEGARVFAPVLVRGWTWGDREIRSVELSDDGGRLWSEAFVGRRRGREWQPWFALWVPSKPGRQTIQCRATDAAGATQPHSGARNGIHRIEIEVVESLDE</sequence>
<dbReference type="Gene3D" id="2.60.40.650">
    <property type="match status" value="1"/>
</dbReference>
<dbReference type="PRINTS" id="PR00407">
    <property type="entry name" value="EUMOPTERIN"/>
</dbReference>
<dbReference type="KEGG" id="bgp:BGL_2c17730"/>
<dbReference type="InterPro" id="IPR036374">
    <property type="entry name" value="OxRdtase_Mopterin-bd_sf"/>
</dbReference>